<dbReference type="InterPro" id="IPR029033">
    <property type="entry name" value="His_PPase_superfam"/>
</dbReference>
<reference evidence="5 7" key="1">
    <citation type="submission" date="2020-01" db="EMBL/GenBank/DDBJ databases">
        <authorList>
            <consortium name="DOE Joint Genome Institute"/>
            <person name="Haridas S."/>
            <person name="Albert R."/>
            <person name="Binder M."/>
            <person name="Bloem J."/>
            <person name="Labutti K."/>
            <person name="Salamov A."/>
            <person name="Andreopoulos B."/>
            <person name="Baker S.E."/>
            <person name="Barry K."/>
            <person name="Bills G."/>
            <person name="Bluhm B.H."/>
            <person name="Cannon C."/>
            <person name="Castanera R."/>
            <person name="Culley D.E."/>
            <person name="Daum C."/>
            <person name="Ezra D."/>
            <person name="Gonzalez J.B."/>
            <person name="Henrissat B."/>
            <person name="Kuo A."/>
            <person name="Liang C."/>
            <person name="Lipzen A."/>
            <person name="Lutzoni F."/>
            <person name="Magnuson J."/>
            <person name="Mondo S."/>
            <person name="Nolan M."/>
            <person name="Ohm R."/>
            <person name="Pangilinan J."/>
            <person name="Park H.-J."/>
            <person name="Ramirez L."/>
            <person name="Alfaro M."/>
            <person name="Sun H."/>
            <person name="Tritt A."/>
            <person name="Yoshinaga Y."/>
            <person name="Zwiers L.-H."/>
            <person name="Turgeon B.G."/>
            <person name="Goodwin S.B."/>
            <person name="Spatafora J.W."/>
            <person name="Crous P.W."/>
            <person name="Grigoriev I.V."/>
        </authorList>
    </citation>
    <scope>NUCLEOTIDE SEQUENCE</scope>
    <source>
        <strain evidence="5 7">CBS 781.70</strain>
    </source>
</reference>
<evidence type="ECO:0000313" key="7">
    <source>
        <dbReference type="RefSeq" id="XP_033536725.1"/>
    </source>
</evidence>
<organism evidence="5">
    <name type="scientific">Eremomyces bilateralis CBS 781.70</name>
    <dbReference type="NCBI Taxonomy" id="1392243"/>
    <lineage>
        <taxon>Eukaryota</taxon>
        <taxon>Fungi</taxon>
        <taxon>Dikarya</taxon>
        <taxon>Ascomycota</taxon>
        <taxon>Pezizomycotina</taxon>
        <taxon>Dothideomycetes</taxon>
        <taxon>Dothideomycetes incertae sedis</taxon>
        <taxon>Eremomycetales</taxon>
        <taxon>Eremomycetaceae</taxon>
        <taxon>Eremomyces</taxon>
    </lineage>
</organism>
<feature type="domain" description="6-phosphofructo-2-kinase" evidence="4">
    <location>
        <begin position="45"/>
        <end position="265"/>
    </location>
</feature>
<dbReference type="PIRSF" id="PIRSF000709">
    <property type="entry name" value="6PFK_2-Ptase"/>
    <property type="match status" value="1"/>
</dbReference>
<keyword evidence="1" id="KW-0547">Nucleotide-binding</keyword>
<keyword evidence="5" id="KW-0418">Kinase</keyword>
<evidence type="ECO:0000256" key="2">
    <source>
        <dbReference type="ARBA" id="ARBA00022840"/>
    </source>
</evidence>
<dbReference type="InterPro" id="IPR003094">
    <property type="entry name" value="6Pfruct_kin"/>
</dbReference>
<reference evidence="7" key="3">
    <citation type="submission" date="2025-04" db="UniProtKB">
        <authorList>
            <consortium name="RefSeq"/>
        </authorList>
    </citation>
    <scope>IDENTIFICATION</scope>
    <source>
        <strain evidence="7">CBS 781.70</strain>
    </source>
</reference>
<keyword evidence="5" id="KW-0808">Transferase</keyword>
<feature type="compositionally biased region" description="Pro residues" evidence="3">
    <location>
        <begin position="489"/>
        <end position="498"/>
    </location>
</feature>
<dbReference type="GO" id="GO:0005829">
    <property type="term" value="C:cytosol"/>
    <property type="evidence" value="ECO:0007669"/>
    <property type="project" value="TreeGrafter"/>
</dbReference>
<dbReference type="PANTHER" id="PTHR10606">
    <property type="entry name" value="6-PHOSPHOFRUCTO-2-KINASE/FRUCTOSE-2,6-BISPHOSPHATASE"/>
    <property type="match status" value="1"/>
</dbReference>
<gene>
    <name evidence="5 7" type="ORF">P152DRAFT_456135</name>
</gene>
<evidence type="ECO:0000259" key="4">
    <source>
        <dbReference type="Pfam" id="PF01591"/>
    </source>
</evidence>
<feature type="region of interest" description="Disordered" evidence="3">
    <location>
        <begin position="482"/>
        <end position="554"/>
    </location>
</feature>
<dbReference type="Pfam" id="PF00300">
    <property type="entry name" value="His_Phos_1"/>
    <property type="match status" value="1"/>
</dbReference>
<dbReference type="AlphaFoldDB" id="A0A6G1GAP5"/>
<dbReference type="SUPFAM" id="SSF53254">
    <property type="entry name" value="Phosphoglycerate mutase-like"/>
    <property type="match status" value="1"/>
</dbReference>
<keyword evidence="2" id="KW-0067">ATP-binding</keyword>
<dbReference type="InterPro" id="IPR013079">
    <property type="entry name" value="6Phosfructo_kin"/>
</dbReference>
<dbReference type="PRINTS" id="PR00991">
    <property type="entry name" value="6PFRUCTKNASE"/>
</dbReference>
<evidence type="ECO:0000256" key="1">
    <source>
        <dbReference type="ARBA" id="ARBA00022741"/>
    </source>
</evidence>
<dbReference type="CDD" id="cd07067">
    <property type="entry name" value="HP_PGM_like"/>
    <property type="match status" value="1"/>
</dbReference>
<dbReference type="Proteomes" id="UP000504638">
    <property type="component" value="Unplaced"/>
</dbReference>
<dbReference type="Pfam" id="PF01591">
    <property type="entry name" value="6PF2K"/>
    <property type="match status" value="1"/>
</dbReference>
<dbReference type="Gene3D" id="3.40.50.1240">
    <property type="entry name" value="Phosphoglycerate mutase-like"/>
    <property type="match status" value="1"/>
</dbReference>
<dbReference type="GO" id="GO:0005524">
    <property type="term" value="F:ATP binding"/>
    <property type="evidence" value="ECO:0007669"/>
    <property type="project" value="UniProtKB-KW"/>
</dbReference>
<dbReference type="GO" id="GO:0006000">
    <property type="term" value="P:fructose metabolic process"/>
    <property type="evidence" value="ECO:0007669"/>
    <property type="project" value="InterPro"/>
</dbReference>
<dbReference type="RefSeq" id="XP_033536725.1">
    <property type="nucleotide sequence ID" value="XM_033678932.1"/>
</dbReference>
<accession>A0A6G1GAP5</accession>
<dbReference type="GO" id="GO:0003873">
    <property type="term" value="F:6-phosphofructo-2-kinase activity"/>
    <property type="evidence" value="ECO:0007669"/>
    <property type="project" value="InterPro"/>
</dbReference>
<dbReference type="FunFam" id="3.40.50.300:FF:001280">
    <property type="entry name" value="Related to 6-phosphofructo-2-kinase"/>
    <property type="match status" value="1"/>
</dbReference>
<dbReference type="Gene3D" id="3.40.50.300">
    <property type="entry name" value="P-loop containing nucleotide triphosphate hydrolases"/>
    <property type="match status" value="1"/>
</dbReference>
<dbReference type="InterPro" id="IPR027417">
    <property type="entry name" value="P-loop_NTPase"/>
</dbReference>
<protein>
    <submittedName>
        <fullName evidence="5 7">6-phosphofructo-2-kinase/fructose-2, 6-bisphosphatase-like protein</fullName>
    </submittedName>
</protein>
<evidence type="ECO:0000313" key="6">
    <source>
        <dbReference type="Proteomes" id="UP000504638"/>
    </source>
</evidence>
<dbReference type="GeneID" id="54419502"/>
<sequence length="554" mass="62388">MDTLLTADIMANSPRVRRRSSVYVDAIHDLPEKEVMAPAQLYSTESGRLFHSGRIVIATVGLPARGKTHISVALARYLRWLGVKTHVFHLGDYRRATMGPGTDVPKDYFHINASPSSVLLRNKILKKCREDIFHFLDHENGQVAIYDAVNAISEGRRALAKEFAKHQVQTLFIESHCTDERIIEDNVRNVKISSPDYKGWSDELAVKDYLARLSARIPHFETMEEQDLHWVKLINAGERVVVNNCAFGYLSQRIVFYLLNLHTKPRQTYFARAGTTKHEDSYKADAALSEEGKDYARKLTERLIKHREQERQALIDRGGPENALVPMTVWTSTRRRTIETGQYFAKNGYAVIPRSQMSQMNPGVCEKMSEKRIRTEYPDEVIKHEADPYHHRYPRAESYHDLAVRLEPIILELEREQNDVLIIAHESVLRVLYGYLMACNAADIPKIEFPRDEIIEIIPASYNNEAKRIHISDVPENIIPGSPENISIPVPPSVPPSVPQSGAITPLPLPSGAGTPVSGSQSPAVPEPGSRPAGTPFTVPQPLNLKDTHIDPSS</sequence>
<name>A0A6G1GAP5_9PEZI</name>
<dbReference type="EMBL" id="ML975152">
    <property type="protein sequence ID" value="KAF1815094.1"/>
    <property type="molecule type" value="Genomic_DNA"/>
</dbReference>
<dbReference type="SMART" id="SM00855">
    <property type="entry name" value="PGAM"/>
    <property type="match status" value="1"/>
</dbReference>
<proteinExistence type="predicted"/>
<evidence type="ECO:0000313" key="5">
    <source>
        <dbReference type="EMBL" id="KAF1815094.1"/>
    </source>
</evidence>
<dbReference type="GO" id="GO:0004331">
    <property type="term" value="F:fructose-2,6-bisphosphate 2-phosphatase activity"/>
    <property type="evidence" value="ECO:0007669"/>
    <property type="project" value="TreeGrafter"/>
</dbReference>
<dbReference type="OrthoDB" id="267323at2759"/>
<reference evidence="7" key="2">
    <citation type="submission" date="2020-04" db="EMBL/GenBank/DDBJ databases">
        <authorList>
            <consortium name="NCBI Genome Project"/>
        </authorList>
    </citation>
    <scope>NUCLEOTIDE SEQUENCE</scope>
    <source>
        <strain evidence="7">CBS 781.70</strain>
    </source>
</reference>
<keyword evidence="6" id="KW-1185">Reference proteome</keyword>
<evidence type="ECO:0000256" key="3">
    <source>
        <dbReference type="SAM" id="MobiDB-lite"/>
    </source>
</evidence>
<dbReference type="GO" id="GO:0006003">
    <property type="term" value="P:fructose 2,6-bisphosphate metabolic process"/>
    <property type="evidence" value="ECO:0007669"/>
    <property type="project" value="InterPro"/>
</dbReference>
<dbReference type="InterPro" id="IPR013078">
    <property type="entry name" value="His_Pase_superF_clade-1"/>
</dbReference>
<dbReference type="FunFam" id="3.40.50.1240:FF:000031">
    <property type="entry name" value="6-phosphofructo-2-kinase/fructose-2, 6-bisphosphatase"/>
    <property type="match status" value="1"/>
</dbReference>
<dbReference type="PANTHER" id="PTHR10606:SF39">
    <property type="entry name" value="6-PHOSPHOFRUCTO-2-KINASE_FRUCTOSE-2,6-BISPHOSPHATASE YLR345W-RELATED"/>
    <property type="match status" value="1"/>
</dbReference>
<dbReference type="SUPFAM" id="SSF52540">
    <property type="entry name" value="P-loop containing nucleoside triphosphate hydrolases"/>
    <property type="match status" value="1"/>
</dbReference>